<dbReference type="SUPFAM" id="SSF52091">
    <property type="entry name" value="SpoIIaa-like"/>
    <property type="match status" value="1"/>
</dbReference>
<name>A0A401YT43_9ACTN</name>
<reference evidence="3 4" key="1">
    <citation type="submission" date="2018-12" db="EMBL/GenBank/DDBJ databases">
        <title>Draft genome sequence of Embleya hyalina NBRC 13850T.</title>
        <authorList>
            <person name="Komaki H."/>
            <person name="Hosoyama A."/>
            <person name="Kimura A."/>
            <person name="Ichikawa N."/>
            <person name="Tamura T."/>
        </authorList>
    </citation>
    <scope>NUCLEOTIDE SEQUENCE [LARGE SCALE GENOMIC DNA]</scope>
    <source>
        <strain evidence="3 4">NBRC 13850</strain>
    </source>
</reference>
<protein>
    <submittedName>
        <fullName evidence="3">Anti-sigma factor antagonist</fullName>
    </submittedName>
</protein>
<dbReference type="Proteomes" id="UP000286931">
    <property type="component" value="Unassembled WGS sequence"/>
</dbReference>
<keyword evidence="4" id="KW-1185">Reference proteome</keyword>
<dbReference type="CDD" id="cd07043">
    <property type="entry name" value="STAS_anti-anti-sigma_factors"/>
    <property type="match status" value="1"/>
</dbReference>
<dbReference type="InterPro" id="IPR036513">
    <property type="entry name" value="STAS_dom_sf"/>
</dbReference>
<evidence type="ECO:0000259" key="2">
    <source>
        <dbReference type="PROSITE" id="PS50801"/>
    </source>
</evidence>
<evidence type="ECO:0000313" key="3">
    <source>
        <dbReference type="EMBL" id="GCD97790.1"/>
    </source>
</evidence>
<comment type="caution">
    <text evidence="3">The sequence shown here is derived from an EMBL/GenBank/DDBJ whole genome shotgun (WGS) entry which is preliminary data.</text>
</comment>
<dbReference type="Pfam" id="PF13466">
    <property type="entry name" value="STAS_2"/>
    <property type="match status" value="1"/>
</dbReference>
<feature type="domain" description="STAS" evidence="2">
    <location>
        <begin position="23"/>
        <end position="109"/>
    </location>
</feature>
<dbReference type="EMBL" id="BIFH01000025">
    <property type="protein sequence ID" value="GCD97790.1"/>
    <property type="molecule type" value="Genomic_DNA"/>
</dbReference>
<proteinExistence type="predicted"/>
<dbReference type="PROSITE" id="PS50801">
    <property type="entry name" value="STAS"/>
    <property type="match status" value="1"/>
</dbReference>
<evidence type="ECO:0000256" key="1">
    <source>
        <dbReference type="SAM" id="MobiDB-lite"/>
    </source>
</evidence>
<sequence>MNSPTPVEFSVDVQSGDTRSLHLAIRGELEYDTGTAFTERVNAVLDTHLRRHGPALRHLHLDWEGLTAIDCGGLSVLIGLRRRTHAAGIALHLHRQPARLTRLLDVTGVGGYLTEATDTDGRGLSAGGDGGRSAPSP</sequence>
<dbReference type="AlphaFoldDB" id="A0A401YT43"/>
<accession>A0A401YT43</accession>
<feature type="region of interest" description="Disordered" evidence="1">
    <location>
        <begin position="117"/>
        <end position="137"/>
    </location>
</feature>
<dbReference type="RefSeq" id="WP_126639742.1">
    <property type="nucleotide sequence ID" value="NZ_BIFH01000025.1"/>
</dbReference>
<dbReference type="Gene3D" id="3.30.750.24">
    <property type="entry name" value="STAS domain"/>
    <property type="match status" value="1"/>
</dbReference>
<dbReference type="InterPro" id="IPR002645">
    <property type="entry name" value="STAS_dom"/>
</dbReference>
<dbReference type="OrthoDB" id="4249752at2"/>
<dbReference type="InterPro" id="IPR058548">
    <property type="entry name" value="MlaB-like_STAS"/>
</dbReference>
<evidence type="ECO:0000313" key="4">
    <source>
        <dbReference type="Proteomes" id="UP000286931"/>
    </source>
</evidence>
<organism evidence="3 4">
    <name type="scientific">Embleya hyalina</name>
    <dbReference type="NCBI Taxonomy" id="516124"/>
    <lineage>
        <taxon>Bacteria</taxon>
        <taxon>Bacillati</taxon>
        <taxon>Actinomycetota</taxon>
        <taxon>Actinomycetes</taxon>
        <taxon>Kitasatosporales</taxon>
        <taxon>Streptomycetaceae</taxon>
        <taxon>Embleya</taxon>
    </lineage>
</organism>
<gene>
    <name evidence="3" type="ORF">EHYA_05486</name>
</gene>